<dbReference type="Proteomes" id="UP001152795">
    <property type="component" value="Unassembled WGS sequence"/>
</dbReference>
<evidence type="ECO:0000313" key="1">
    <source>
        <dbReference type="EMBL" id="CAB4000759.1"/>
    </source>
</evidence>
<reference evidence="1" key="1">
    <citation type="submission" date="2020-04" db="EMBL/GenBank/DDBJ databases">
        <authorList>
            <person name="Alioto T."/>
            <person name="Alioto T."/>
            <person name="Gomez Garrido J."/>
        </authorList>
    </citation>
    <scope>NUCLEOTIDE SEQUENCE</scope>
    <source>
        <strain evidence="1">A484AB</strain>
    </source>
</reference>
<sequence length="317" mass="35349">MNEPESSEVFVSSEMLENQSKIFGFKNPSMVLTDYQKAIDRASLELCKANVALLEKRRGLLEKARKKVDEEGYHYKKNSSQSTIFGSESSTEWKAKRKYVQSDCRDEEIPGYKESLSASGGDDTEIIVSSDSESEDERKQVLSYKIDKAINCLMQLPIVVLKIKGILCFGACKSDRLFSNLIPDKSVHVGLDRESLKVLCNLASSETDRKLLKTVATAGLSAEKAKALFGISNLHKLRNDVAQAVQEVGGFLLNDIDTQNFNNLTTTFFNELMCKTDLHADHLKLVIELRQTYSESVIAMGETMPSGFAQTESESED</sequence>
<keyword evidence="2" id="KW-1185">Reference proteome</keyword>
<dbReference type="Gene3D" id="1.20.120.2010">
    <property type="entry name" value="NAB conserved domain 2"/>
    <property type="match status" value="1"/>
</dbReference>
<dbReference type="AlphaFoldDB" id="A0A7D9I714"/>
<accession>A0A7D9I714</accession>
<gene>
    <name evidence="1" type="ORF">PACLA_8A053395</name>
</gene>
<organism evidence="1 2">
    <name type="scientific">Paramuricea clavata</name>
    <name type="common">Red gorgonian</name>
    <name type="synonym">Violescent sea-whip</name>
    <dbReference type="NCBI Taxonomy" id="317549"/>
    <lineage>
        <taxon>Eukaryota</taxon>
        <taxon>Metazoa</taxon>
        <taxon>Cnidaria</taxon>
        <taxon>Anthozoa</taxon>
        <taxon>Octocorallia</taxon>
        <taxon>Malacalcyonacea</taxon>
        <taxon>Plexauridae</taxon>
        <taxon>Paramuricea</taxon>
    </lineage>
</organism>
<protein>
    <submittedName>
        <fullName evidence="1">Uncharacterized protein</fullName>
    </submittedName>
</protein>
<comment type="caution">
    <text evidence="1">The sequence shown here is derived from an EMBL/GenBank/DDBJ whole genome shotgun (WGS) entry which is preliminary data.</text>
</comment>
<dbReference type="InterPro" id="IPR038398">
    <property type="entry name" value="NCD2_sf"/>
</dbReference>
<dbReference type="OrthoDB" id="10028556at2759"/>
<dbReference type="EMBL" id="CACRXK020003919">
    <property type="protein sequence ID" value="CAB4000759.1"/>
    <property type="molecule type" value="Genomic_DNA"/>
</dbReference>
<proteinExistence type="predicted"/>
<evidence type="ECO:0000313" key="2">
    <source>
        <dbReference type="Proteomes" id="UP001152795"/>
    </source>
</evidence>
<name>A0A7D9I714_PARCT</name>